<dbReference type="EMBL" id="UZAG01001527">
    <property type="protein sequence ID" value="VDO11524.1"/>
    <property type="molecule type" value="Genomic_DNA"/>
</dbReference>
<evidence type="ECO:0000313" key="1">
    <source>
        <dbReference type="EMBL" id="VDO11524.1"/>
    </source>
</evidence>
<accession>A0A3P7TDE8</accession>
<protein>
    <submittedName>
        <fullName evidence="1">Uncharacterized protein</fullName>
    </submittedName>
</protein>
<keyword evidence="2" id="KW-1185">Reference proteome</keyword>
<organism evidence="1 2">
    <name type="scientific">Brugia timori</name>
    <dbReference type="NCBI Taxonomy" id="42155"/>
    <lineage>
        <taxon>Eukaryota</taxon>
        <taxon>Metazoa</taxon>
        <taxon>Ecdysozoa</taxon>
        <taxon>Nematoda</taxon>
        <taxon>Chromadorea</taxon>
        <taxon>Rhabditida</taxon>
        <taxon>Spirurina</taxon>
        <taxon>Spiruromorpha</taxon>
        <taxon>Filarioidea</taxon>
        <taxon>Onchocercidae</taxon>
        <taxon>Brugia</taxon>
    </lineage>
</organism>
<gene>
    <name evidence="1" type="ORF">BTMF_LOCUS1993</name>
</gene>
<reference evidence="1 2" key="1">
    <citation type="submission" date="2018-11" db="EMBL/GenBank/DDBJ databases">
        <authorList>
            <consortium name="Pathogen Informatics"/>
        </authorList>
    </citation>
    <scope>NUCLEOTIDE SEQUENCE [LARGE SCALE GENOMIC DNA]</scope>
</reference>
<proteinExistence type="predicted"/>
<dbReference type="Proteomes" id="UP000280834">
    <property type="component" value="Unassembled WGS sequence"/>
</dbReference>
<dbReference type="AlphaFoldDB" id="A0A3P7TDE8"/>
<sequence length="37" mass="4131">MKNTNKHQIACSWCLIPVASPAIKRSITGLAIFIYKL</sequence>
<evidence type="ECO:0000313" key="2">
    <source>
        <dbReference type="Proteomes" id="UP000280834"/>
    </source>
</evidence>
<name>A0A3P7TDE8_9BILA</name>